<gene>
    <name evidence="1" type="ORF">IFK94_02940</name>
</gene>
<accession>A0A8J6XR96</accession>
<proteinExistence type="predicted"/>
<evidence type="ECO:0000313" key="2">
    <source>
        <dbReference type="Proteomes" id="UP000648239"/>
    </source>
</evidence>
<organism evidence="1 2">
    <name type="scientific">Candidatus Polarisedimenticola svalbardensis</name>
    <dbReference type="NCBI Taxonomy" id="2886004"/>
    <lineage>
        <taxon>Bacteria</taxon>
        <taxon>Pseudomonadati</taxon>
        <taxon>Acidobacteriota</taxon>
        <taxon>Candidatus Polarisedimenticolia</taxon>
        <taxon>Candidatus Polarisedimenticolales</taxon>
        <taxon>Candidatus Polarisedimenticolaceae</taxon>
        <taxon>Candidatus Polarisedimenticola</taxon>
    </lineage>
</organism>
<dbReference type="Proteomes" id="UP000648239">
    <property type="component" value="Unassembled WGS sequence"/>
</dbReference>
<dbReference type="EMBL" id="JACXWD010000005">
    <property type="protein sequence ID" value="MBD3867057.1"/>
    <property type="molecule type" value="Genomic_DNA"/>
</dbReference>
<feature type="non-terminal residue" evidence="1">
    <location>
        <position position="1"/>
    </location>
</feature>
<evidence type="ECO:0008006" key="3">
    <source>
        <dbReference type="Google" id="ProtNLM"/>
    </source>
</evidence>
<reference evidence="1 2" key="1">
    <citation type="submission" date="2020-08" db="EMBL/GenBank/DDBJ databases">
        <title>Acidobacteriota in marine sediments use diverse sulfur dissimilation pathways.</title>
        <authorList>
            <person name="Wasmund K."/>
        </authorList>
    </citation>
    <scope>NUCLEOTIDE SEQUENCE [LARGE SCALE GENOMIC DNA]</scope>
    <source>
        <strain evidence="1">MAG AM4</strain>
    </source>
</reference>
<dbReference type="AlphaFoldDB" id="A0A8J6XR96"/>
<comment type="caution">
    <text evidence="1">The sequence shown here is derived from an EMBL/GenBank/DDBJ whole genome shotgun (WGS) entry which is preliminary data.</text>
</comment>
<name>A0A8J6XR96_9BACT</name>
<sequence>SWKLVLGGARGEPLDRTIENAVRCMVSRLALTAGGFALHGAGVRRSGHTWIYAGRSGAGKSTAVRLSAPCESLGDDFAVTFPRDGVWTTCAVPFDNSERAPGRPVAGLLPLSAILRLFQADAGEPLRVEAPTPVVRTASLLNSVMLPGLFADLQEAVLENVERFAAEGRFGHLHFHKDRQVADPVLAFVSRGS</sequence>
<protein>
    <recommendedName>
        <fullName evidence="3">SynChlorMet cassette protein ScmC</fullName>
    </recommendedName>
</protein>
<evidence type="ECO:0000313" key="1">
    <source>
        <dbReference type="EMBL" id="MBD3867057.1"/>
    </source>
</evidence>